<dbReference type="Gene3D" id="3.30.300.30">
    <property type="match status" value="1"/>
</dbReference>
<dbReference type="InterPro" id="IPR050237">
    <property type="entry name" value="ATP-dep_AMP-bd_enzyme"/>
</dbReference>
<dbReference type="Gene3D" id="3.40.50.12780">
    <property type="entry name" value="N-terminal domain of ligase-like"/>
    <property type="match status" value="1"/>
</dbReference>
<dbReference type="GO" id="GO:0016874">
    <property type="term" value="F:ligase activity"/>
    <property type="evidence" value="ECO:0007669"/>
    <property type="project" value="UniProtKB-KW"/>
</dbReference>
<dbReference type="InterPro" id="IPR000873">
    <property type="entry name" value="AMP-dep_synth/lig_dom"/>
</dbReference>
<gene>
    <name evidence="3" type="ORF">J8C06_13615</name>
</gene>
<dbReference type="EMBL" id="CP072649">
    <property type="protein sequence ID" value="QUW04757.1"/>
    <property type="molecule type" value="Genomic_DNA"/>
</dbReference>
<dbReference type="SUPFAM" id="SSF56801">
    <property type="entry name" value="Acetyl-CoA synthetase-like"/>
    <property type="match status" value="1"/>
</dbReference>
<dbReference type="PANTHER" id="PTHR43767:SF1">
    <property type="entry name" value="NONRIBOSOMAL PEPTIDE SYNTHASE PES1 (EUROFUNG)-RELATED"/>
    <property type="match status" value="1"/>
</dbReference>
<dbReference type="InterPro" id="IPR042099">
    <property type="entry name" value="ANL_N_sf"/>
</dbReference>
<dbReference type="InterPro" id="IPR045851">
    <property type="entry name" value="AMP-bd_C_sf"/>
</dbReference>
<keyword evidence="3" id="KW-0436">Ligase</keyword>
<keyword evidence="4" id="KW-1185">Reference proteome</keyword>
<sequence length="515" mass="55238">MASASTPIDWLARRAQLSPNRTALRDARDGYAPVTYGAWFRRVNQTAHFLQQRLGVRPGDRVAVLARNCPAYLDIWFALGQLGGILQNLNWRLSPRELATLVDDAAPVALVTDTEHAGVAAELARSRSLRLVSLDGDTTPALAERDTYPPTPLPPPPIGPEAPWVVCYTGGSTGTPKGAVLSHRAILANAVNTVLSWGLRPDDVTLLDAPLFHTGGLNVLTAPLVAIGGTSIVAGGFAPDQTFDAIEQHGVTVLFGVPTMFIELQRHPRWATADFSRLRFVISGGAPCPQPVYEAFWDKGVAFKTGYGLTEAGPNTFWLPDDQLKTKPGAVGYPLWSVEARVMRADGSPCPPDDIGELCVRGPHLFSGYWNNAAATAAAFDADGWLHTGDLATCDADGCFRIVGRLKDMFISGGENVYPAEVESVLHECPAVAEAAVIGIPDPKWGEIGVAFVVLTQDIADADLAAFCRARLAAYKVPKRFVRLSALPKTGAHKVDKLALRAQLTEGTPETQKGR</sequence>
<evidence type="ECO:0000259" key="2">
    <source>
        <dbReference type="Pfam" id="PF13193"/>
    </source>
</evidence>
<dbReference type="PROSITE" id="PS00455">
    <property type="entry name" value="AMP_BINDING"/>
    <property type="match status" value="1"/>
</dbReference>
<dbReference type="InterPro" id="IPR020845">
    <property type="entry name" value="AMP-binding_CS"/>
</dbReference>
<proteinExistence type="predicted"/>
<accession>A0ABX8BEC9</accession>
<feature type="domain" description="AMP-dependent synthetase/ligase" evidence="1">
    <location>
        <begin position="12"/>
        <end position="370"/>
    </location>
</feature>
<name>A0ABX8BEC9_9BACT</name>
<dbReference type="CDD" id="cd17631">
    <property type="entry name" value="FACL_FadD13-like"/>
    <property type="match status" value="1"/>
</dbReference>
<dbReference type="Proteomes" id="UP000676506">
    <property type="component" value="Chromosome 2"/>
</dbReference>
<dbReference type="RefSeq" id="WP_211430646.1">
    <property type="nucleotide sequence ID" value="NZ_CP072649.1"/>
</dbReference>
<dbReference type="PANTHER" id="PTHR43767">
    <property type="entry name" value="LONG-CHAIN-FATTY-ACID--COA LIGASE"/>
    <property type="match status" value="1"/>
</dbReference>
<dbReference type="Pfam" id="PF13193">
    <property type="entry name" value="AMP-binding_C"/>
    <property type="match status" value="1"/>
</dbReference>
<feature type="domain" description="AMP-binding enzyme C-terminal" evidence="2">
    <location>
        <begin position="421"/>
        <end position="494"/>
    </location>
</feature>
<organism evidence="3 4">
    <name type="scientific">Chloracidobacterium validum</name>
    <dbReference type="NCBI Taxonomy" id="2821543"/>
    <lineage>
        <taxon>Bacteria</taxon>
        <taxon>Pseudomonadati</taxon>
        <taxon>Acidobacteriota</taxon>
        <taxon>Terriglobia</taxon>
        <taxon>Terriglobales</taxon>
        <taxon>Acidobacteriaceae</taxon>
        <taxon>Chloracidobacterium</taxon>
    </lineage>
</organism>
<dbReference type="Pfam" id="PF00501">
    <property type="entry name" value="AMP-binding"/>
    <property type="match status" value="1"/>
</dbReference>
<protein>
    <submittedName>
        <fullName evidence="3">Long-chain fatty acid--CoA ligase</fullName>
    </submittedName>
</protein>
<evidence type="ECO:0000259" key="1">
    <source>
        <dbReference type="Pfam" id="PF00501"/>
    </source>
</evidence>
<evidence type="ECO:0000313" key="4">
    <source>
        <dbReference type="Proteomes" id="UP000676506"/>
    </source>
</evidence>
<dbReference type="InterPro" id="IPR025110">
    <property type="entry name" value="AMP-bd_C"/>
</dbReference>
<evidence type="ECO:0000313" key="3">
    <source>
        <dbReference type="EMBL" id="QUW04757.1"/>
    </source>
</evidence>
<reference evidence="3 4" key="1">
    <citation type="submission" date="2021-03" db="EMBL/GenBank/DDBJ databases">
        <title>Genomic and phenotypic characterization of Chloracidobacterium isolates provides evidence for multiple species.</title>
        <authorList>
            <person name="Saini M.K."/>
            <person name="Costas A.M.G."/>
            <person name="Tank M."/>
            <person name="Bryant D.A."/>
        </authorList>
    </citation>
    <scope>NUCLEOTIDE SEQUENCE [LARGE SCALE GENOMIC DNA]</scope>
    <source>
        <strain evidence="3 4">BV2-C</strain>
    </source>
</reference>